<keyword evidence="11" id="KW-1185">Reference proteome</keyword>
<feature type="domain" description="GCVT N-terminal" evidence="8">
    <location>
        <begin position="16"/>
        <end position="273"/>
    </location>
</feature>
<gene>
    <name evidence="10" type="ordered locus">Hden_2794</name>
</gene>
<evidence type="ECO:0000313" key="10">
    <source>
        <dbReference type="EMBL" id="ADJ24590.1"/>
    </source>
</evidence>
<organism evidence="10 11">
    <name type="scientific">Hyphomicrobium denitrificans (strain ATCC 51888 / DSM 1869 / NCIMB 11706 / TK 0415)</name>
    <dbReference type="NCBI Taxonomy" id="582899"/>
    <lineage>
        <taxon>Bacteria</taxon>
        <taxon>Pseudomonadati</taxon>
        <taxon>Pseudomonadota</taxon>
        <taxon>Alphaproteobacteria</taxon>
        <taxon>Hyphomicrobiales</taxon>
        <taxon>Hyphomicrobiaceae</taxon>
        <taxon>Hyphomicrobium</taxon>
    </lineage>
</organism>
<feature type="binding site" evidence="7">
    <location>
        <position position="212"/>
    </location>
    <ligand>
        <name>substrate</name>
    </ligand>
</feature>
<dbReference type="InterPro" id="IPR029043">
    <property type="entry name" value="GcvT/YgfZ_C"/>
</dbReference>
<dbReference type="Gene3D" id="2.40.30.110">
    <property type="entry name" value="Aminomethyltransferase beta-barrel domains"/>
    <property type="match status" value="1"/>
</dbReference>
<protein>
    <recommendedName>
        <fullName evidence="2">aminomethyltransferase</fullName>
        <ecNumber evidence="2">2.1.2.10</ecNumber>
    </recommendedName>
    <alternativeName>
        <fullName evidence="5">Glycine cleavage system T protein</fullName>
    </alternativeName>
</protein>
<comment type="similarity">
    <text evidence="1">Belongs to the GcvT family.</text>
</comment>
<dbReference type="EC" id="2.1.2.10" evidence="2"/>
<dbReference type="SUPFAM" id="SSF103025">
    <property type="entry name" value="Folate-binding domain"/>
    <property type="match status" value="1"/>
</dbReference>
<accession>D8JU42</accession>
<evidence type="ECO:0000256" key="4">
    <source>
        <dbReference type="ARBA" id="ARBA00022679"/>
    </source>
</evidence>
<dbReference type="Pfam" id="PF01571">
    <property type="entry name" value="GCV_T"/>
    <property type="match status" value="1"/>
</dbReference>
<dbReference type="InterPro" id="IPR006223">
    <property type="entry name" value="GcvT"/>
</dbReference>
<dbReference type="PANTHER" id="PTHR43757">
    <property type="entry name" value="AMINOMETHYLTRANSFERASE"/>
    <property type="match status" value="1"/>
</dbReference>
<dbReference type="Gene3D" id="3.30.70.1400">
    <property type="entry name" value="Aminomethyltransferase beta-barrel domains"/>
    <property type="match status" value="1"/>
</dbReference>
<dbReference type="NCBIfam" id="TIGR00528">
    <property type="entry name" value="gcvT"/>
    <property type="match status" value="1"/>
</dbReference>
<evidence type="ECO:0000256" key="5">
    <source>
        <dbReference type="ARBA" id="ARBA00031395"/>
    </source>
</evidence>
<dbReference type="AlphaFoldDB" id="D8JU42"/>
<evidence type="ECO:0000259" key="9">
    <source>
        <dbReference type="Pfam" id="PF08669"/>
    </source>
</evidence>
<dbReference type="GO" id="GO:0005960">
    <property type="term" value="C:glycine cleavage complex"/>
    <property type="evidence" value="ECO:0007669"/>
    <property type="project" value="InterPro"/>
</dbReference>
<dbReference type="HOGENOM" id="CLU_007884_10_0_5"/>
<dbReference type="Pfam" id="PF08669">
    <property type="entry name" value="GCV_T_C"/>
    <property type="match status" value="1"/>
</dbReference>
<dbReference type="KEGG" id="hdn:Hden_2794"/>
<dbReference type="InterPro" id="IPR028896">
    <property type="entry name" value="GcvT/YgfZ/DmdA"/>
</dbReference>
<keyword evidence="4" id="KW-0808">Transferase</keyword>
<reference evidence="11" key="1">
    <citation type="journal article" date="2011" name="J. Bacteriol.">
        <title>Genome sequences of eight morphologically diverse alphaproteobacteria.</title>
        <authorList>
            <consortium name="US DOE Joint Genome Institute"/>
            <person name="Brown P.J."/>
            <person name="Kysela D.T."/>
            <person name="Buechlein A."/>
            <person name="Hemmerich C."/>
            <person name="Brun Y.V."/>
        </authorList>
    </citation>
    <scope>NUCLEOTIDE SEQUENCE [LARGE SCALE GENOMIC DNA]</scope>
    <source>
        <strain evidence="11">ATCC 51888 / DSM 1869 / NCIB 11706 / TK 0415</strain>
    </source>
</reference>
<dbReference type="InterPro" id="IPR027266">
    <property type="entry name" value="TrmE/GcvT-like"/>
</dbReference>
<dbReference type="EMBL" id="CP002083">
    <property type="protein sequence ID" value="ADJ24590.1"/>
    <property type="molecule type" value="Genomic_DNA"/>
</dbReference>
<dbReference type="Gene3D" id="4.10.1250.10">
    <property type="entry name" value="Aminomethyltransferase fragment"/>
    <property type="match status" value="1"/>
</dbReference>
<dbReference type="Gene3D" id="3.30.1360.120">
    <property type="entry name" value="Probable tRNA modification gtpase trme, domain 1"/>
    <property type="match status" value="1"/>
</dbReference>
<dbReference type="PANTHER" id="PTHR43757:SF2">
    <property type="entry name" value="AMINOMETHYLTRANSFERASE, MITOCHONDRIAL"/>
    <property type="match status" value="1"/>
</dbReference>
<keyword evidence="3" id="KW-0032">Aminotransferase</keyword>
<evidence type="ECO:0000313" key="11">
    <source>
        <dbReference type="Proteomes" id="UP000002033"/>
    </source>
</evidence>
<dbReference type="InterPro" id="IPR006222">
    <property type="entry name" value="GCVT_N"/>
</dbReference>
<dbReference type="eggNOG" id="COG0404">
    <property type="taxonomic scope" value="Bacteria"/>
</dbReference>
<dbReference type="Proteomes" id="UP000002033">
    <property type="component" value="Chromosome"/>
</dbReference>
<dbReference type="GO" id="GO:0006546">
    <property type="term" value="P:glycine catabolic process"/>
    <property type="evidence" value="ECO:0007669"/>
    <property type="project" value="InterPro"/>
</dbReference>
<dbReference type="SUPFAM" id="SSF101790">
    <property type="entry name" value="Aminomethyltransferase beta-barrel domain"/>
    <property type="match status" value="1"/>
</dbReference>
<dbReference type="InterPro" id="IPR013977">
    <property type="entry name" value="GcvT_C"/>
</dbReference>
<evidence type="ECO:0000256" key="6">
    <source>
        <dbReference type="ARBA" id="ARBA00047665"/>
    </source>
</evidence>
<comment type="catalytic activity">
    <reaction evidence="6">
        <text>N(6)-[(R)-S(8)-aminomethyldihydrolipoyl]-L-lysyl-[protein] + (6S)-5,6,7,8-tetrahydrofolate = N(6)-[(R)-dihydrolipoyl]-L-lysyl-[protein] + (6R)-5,10-methylene-5,6,7,8-tetrahydrofolate + NH4(+)</text>
        <dbReference type="Rhea" id="RHEA:16945"/>
        <dbReference type="Rhea" id="RHEA-COMP:10475"/>
        <dbReference type="Rhea" id="RHEA-COMP:10492"/>
        <dbReference type="ChEBI" id="CHEBI:15636"/>
        <dbReference type="ChEBI" id="CHEBI:28938"/>
        <dbReference type="ChEBI" id="CHEBI:57453"/>
        <dbReference type="ChEBI" id="CHEBI:83100"/>
        <dbReference type="ChEBI" id="CHEBI:83143"/>
        <dbReference type="EC" id="2.1.2.10"/>
    </reaction>
</comment>
<proteinExistence type="inferred from homology"/>
<dbReference type="STRING" id="582899.Hden_2794"/>
<evidence type="ECO:0000259" key="8">
    <source>
        <dbReference type="Pfam" id="PF01571"/>
    </source>
</evidence>
<evidence type="ECO:0000256" key="1">
    <source>
        <dbReference type="ARBA" id="ARBA00008609"/>
    </source>
</evidence>
<dbReference type="RefSeq" id="WP_013216749.1">
    <property type="nucleotide sequence ID" value="NC_014313.1"/>
</dbReference>
<dbReference type="NCBIfam" id="NF010093">
    <property type="entry name" value="PRK13579.1"/>
    <property type="match status" value="1"/>
</dbReference>
<name>D8JU42_HYPDA</name>
<dbReference type="GO" id="GO:0004047">
    <property type="term" value="F:aminomethyltransferase activity"/>
    <property type="evidence" value="ECO:0007669"/>
    <property type="project" value="UniProtKB-EC"/>
</dbReference>
<evidence type="ECO:0000256" key="2">
    <source>
        <dbReference type="ARBA" id="ARBA00012616"/>
    </source>
</evidence>
<dbReference type="GO" id="GO:0008483">
    <property type="term" value="F:transaminase activity"/>
    <property type="evidence" value="ECO:0007669"/>
    <property type="project" value="UniProtKB-KW"/>
</dbReference>
<dbReference type="PIRSF" id="PIRSF006487">
    <property type="entry name" value="GcvT"/>
    <property type="match status" value="1"/>
</dbReference>
<sequence length="382" mass="41186">MSADELSKSPLKRTPLYDAHVEAGARMVPFAGYEMPVQYSLGIIAEHTWTRNHASLFDISHMGQAVVTAADGKHETVARALEALVPADIVELVPGQQRYSQLLNASGGVIDDLMVTRPEESDESGRLILVLNASRKDIDIEHIARQLCEGTRIESCPDLALLALQGPKSGDVLEPICPDSRKLAFMQATRTQIAGCDCFVSRSGYTGEDGFEISVGASDAVTLWRALLANDEVRPCGLGARDSLRLEAGLCLYGHELDETISPVEAGLTWSIPKRRRTGGFPGAERILGEISASPARTRVGLHFIGRAPAREGAKILSKMGDEIGVVTSGGYSPTLKQPIALAYVPPEYASADTPLTVIVRGEPLDAKVVPLPFVPHRYRRA</sequence>
<feature type="domain" description="Aminomethyltransferase C-terminal" evidence="9">
    <location>
        <begin position="297"/>
        <end position="375"/>
    </location>
</feature>
<evidence type="ECO:0000256" key="7">
    <source>
        <dbReference type="PIRSR" id="PIRSR006487-1"/>
    </source>
</evidence>
<dbReference type="NCBIfam" id="NF001567">
    <property type="entry name" value="PRK00389.1"/>
    <property type="match status" value="1"/>
</dbReference>
<dbReference type="OrthoDB" id="9774591at2"/>
<evidence type="ECO:0000256" key="3">
    <source>
        <dbReference type="ARBA" id="ARBA00022576"/>
    </source>
</evidence>